<reference evidence="1 2" key="1">
    <citation type="journal article" date="2015" name="Fungal Genet. Biol.">
        <title>Evolution of novel wood decay mechanisms in Agaricales revealed by the genome sequences of Fistulina hepatica and Cylindrobasidium torrendii.</title>
        <authorList>
            <person name="Floudas D."/>
            <person name="Held B.W."/>
            <person name="Riley R."/>
            <person name="Nagy L.G."/>
            <person name="Koehler G."/>
            <person name="Ransdell A.S."/>
            <person name="Younus H."/>
            <person name="Chow J."/>
            <person name="Chiniquy J."/>
            <person name="Lipzen A."/>
            <person name="Tritt A."/>
            <person name="Sun H."/>
            <person name="Haridas S."/>
            <person name="LaButti K."/>
            <person name="Ohm R.A."/>
            <person name="Kues U."/>
            <person name="Blanchette R.A."/>
            <person name="Grigoriev I.V."/>
            <person name="Minto R.E."/>
            <person name="Hibbett D.S."/>
        </authorList>
    </citation>
    <scope>NUCLEOTIDE SEQUENCE [LARGE SCALE GENOMIC DNA]</scope>
    <source>
        <strain evidence="1 2">FP15055 ss-10</strain>
    </source>
</reference>
<dbReference type="OrthoDB" id="420564at2759"/>
<dbReference type="STRING" id="1314674.A0A0D7B5B2"/>
<organism evidence="1 2">
    <name type="scientific">Cylindrobasidium torrendii FP15055 ss-10</name>
    <dbReference type="NCBI Taxonomy" id="1314674"/>
    <lineage>
        <taxon>Eukaryota</taxon>
        <taxon>Fungi</taxon>
        <taxon>Dikarya</taxon>
        <taxon>Basidiomycota</taxon>
        <taxon>Agaricomycotina</taxon>
        <taxon>Agaricomycetes</taxon>
        <taxon>Agaricomycetidae</taxon>
        <taxon>Agaricales</taxon>
        <taxon>Marasmiineae</taxon>
        <taxon>Physalacriaceae</taxon>
        <taxon>Cylindrobasidium</taxon>
    </lineage>
</organism>
<name>A0A0D7B5B2_9AGAR</name>
<gene>
    <name evidence="1" type="ORF">CYLTODRAFT_424363</name>
</gene>
<dbReference type="PANTHER" id="PTHR35179">
    <property type="entry name" value="PROTEIN CBG02620"/>
    <property type="match status" value="1"/>
</dbReference>
<sequence length="365" mass="40702">MSQSSLKHRDVLDDLDASSAVLFPVPPKSIPSAETISITDLRCIGSYNWQESEQPTMIVPGSPRIWNESSSLPTVAASTKDHVLDENRLHLPATPLLPIFLAVSPTFDWPSVDIITDRNNLQKLFSWVQGRAMKFRIDVERAGDSDTVLLTRWEEQVTVSAPEGANYGEGFQRAATTTAPGCESAAMGYHRIVSYNLGGVCLVVRSRVEACLPGAPEDGASESFPPSDYAEPILNVVHAGCNPPESSLIELVTKKKKGNGGWRQRYEKMFFGQTAAIYIAYHDDGKFKSVTKKTKAQLAYHEEKMQPELQQLRQALVRIQSLAKEHAGGAFSLVKEDDKDMKVYKRERGWEPCLPQRYMDVFRQN</sequence>
<dbReference type="EMBL" id="KN880591">
    <property type="protein sequence ID" value="KIY65405.1"/>
    <property type="molecule type" value="Genomic_DNA"/>
</dbReference>
<dbReference type="AlphaFoldDB" id="A0A0D7B5B2"/>
<protein>
    <submittedName>
        <fullName evidence="1">Uncharacterized protein</fullName>
    </submittedName>
</protein>
<evidence type="ECO:0000313" key="2">
    <source>
        <dbReference type="Proteomes" id="UP000054007"/>
    </source>
</evidence>
<dbReference type="PANTHER" id="PTHR35179:SF2">
    <property type="entry name" value="START DOMAIN-CONTAINING PROTEIN"/>
    <property type="match status" value="1"/>
</dbReference>
<evidence type="ECO:0000313" key="1">
    <source>
        <dbReference type="EMBL" id="KIY65405.1"/>
    </source>
</evidence>
<accession>A0A0D7B5B2</accession>
<dbReference type="Proteomes" id="UP000054007">
    <property type="component" value="Unassembled WGS sequence"/>
</dbReference>
<keyword evidence="2" id="KW-1185">Reference proteome</keyword>
<proteinExistence type="predicted"/>